<gene>
    <name evidence="4" type="primary">cobQ</name>
    <name evidence="7" type="ORF">JOC47_001969</name>
</gene>
<dbReference type="GO" id="GO:0016874">
    <property type="term" value="F:ligase activity"/>
    <property type="evidence" value="ECO:0007669"/>
    <property type="project" value="UniProtKB-KW"/>
</dbReference>
<keyword evidence="2 4" id="KW-0169">Cobalamin biosynthesis</keyword>
<dbReference type="InterPro" id="IPR029062">
    <property type="entry name" value="Class_I_gatase-like"/>
</dbReference>
<dbReference type="RefSeq" id="WP_204701877.1">
    <property type="nucleotide sequence ID" value="NZ_JAFBDQ010000009.1"/>
</dbReference>
<evidence type="ECO:0000256" key="2">
    <source>
        <dbReference type="ARBA" id="ARBA00022573"/>
    </source>
</evidence>
<evidence type="ECO:0000313" key="8">
    <source>
        <dbReference type="Proteomes" id="UP000774000"/>
    </source>
</evidence>
<feature type="active site" evidence="4">
    <location>
        <position position="440"/>
    </location>
</feature>
<comment type="caution">
    <text evidence="7">The sequence shown here is derived from an EMBL/GenBank/DDBJ whole genome shotgun (WGS) entry which is preliminary data.</text>
</comment>
<reference evidence="7" key="1">
    <citation type="submission" date="2021-01" db="EMBL/GenBank/DDBJ databases">
        <title>Genomic Encyclopedia of Type Strains, Phase IV (KMG-IV): sequencing the most valuable type-strain genomes for metagenomic binning, comparative biology and taxonomic classification.</title>
        <authorList>
            <person name="Goeker M."/>
        </authorList>
    </citation>
    <scope>NUCLEOTIDE SEQUENCE</scope>
    <source>
        <strain evidence="7">DSM 23230</strain>
    </source>
</reference>
<comment type="similarity">
    <text evidence="4">Belongs to the CobB/CobQ family. CobQ subfamily.</text>
</comment>
<keyword evidence="7" id="KW-0436">Ligase</keyword>
<evidence type="ECO:0000313" key="7">
    <source>
        <dbReference type="EMBL" id="MBM7557115.1"/>
    </source>
</evidence>
<dbReference type="InterPro" id="IPR002586">
    <property type="entry name" value="CobQ/CobB/MinD/ParA_Nub-bd_dom"/>
</dbReference>
<dbReference type="PROSITE" id="PS51273">
    <property type="entry name" value="GATASE_TYPE_1"/>
    <property type="match status" value="1"/>
</dbReference>
<dbReference type="NCBIfam" id="TIGR00313">
    <property type="entry name" value="cobQ"/>
    <property type="match status" value="1"/>
</dbReference>
<dbReference type="CDD" id="cd01750">
    <property type="entry name" value="GATase1_CobQ"/>
    <property type="match status" value="1"/>
</dbReference>
<dbReference type="PANTHER" id="PTHR21343">
    <property type="entry name" value="DETHIOBIOTIN SYNTHETASE"/>
    <property type="match status" value="1"/>
</dbReference>
<evidence type="ECO:0000259" key="5">
    <source>
        <dbReference type="Pfam" id="PF01656"/>
    </source>
</evidence>
<dbReference type="InterPro" id="IPR011698">
    <property type="entry name" value="GATase_3"/>
</dbReference>
<organism evidence="7 8">
    <name type="scientific">Halanaerobacter jeridensis</name>
    <dbReference type="NCBI Taxonomy" id="706427"/>
    <lineage>
        <taxon>Bacteria</taxon>
        <taxon>Bacillati</taxon>
        <taxon>Bacillota</taxon>
        <taxon>Clostridia</taxon>
        <taxon>Halanaerobiales</taxon>
        <taxon>Halobacteroidaceae</taxon>
        <taxon>Halanaerobacter</taxon>
    </lineage>
</organism>
<dbReference type="PANTHER" id="PTHR21343:SF1">
    <property type="entry name" value="COBYRIC ACID SYNTHASE"/>
    <property type="match status" value="1"/>
</dbReference>
<keyword evidence="3 4" id="KW-0315">Glutamine amidotransferase</keyword>
<dbReference type="InterPro" id="IPR027417">
    <property type="entry name" value="P-loop_NTPase"/>
</dbReference>
<keyword evidence="8" id="KW-1185">Reference proteome</keyword>
<dbReference type="Pfam" id="PF07685">
    <property type="entry name" value="GATase_3"/>
    <property type="match status" value="1"/>
</dbReference>
<evidence type="ECO:0000256" key="1">
    <source>
        <dbReference type="ARBA" id="ARBA00004953"/>
    </source>
</evidence>
<dbReference type="InterPro" id="IPR047045">
    <property type="entry name" value="CobQ_N"/>
</dbReference>
<name>A0A938XXI2_9FIRM</name>
<comment type="pathway">
    <text evidence="1 4">Cofactor biosynthesis; adenosylcobalamin biosynthesis.</text>
</comment>
<dbReference type="GO" id="GO:0015420">
    <property type="term" value="F:ABC-type vitamin B12 transporter activity"/>
    <property type="evidence" value="ECO:0007669"/>
    <property type="project" value="UniProtKB-UniRule"/>
</dbReference>
<comment type="function">
    <text evidence="4">Catalyzes amidations at positions B, D, E, and G on adenosylcobyrinic A,C-diamide. NH(2) groups are provided by glutamine, and one molecule of ATP is hydrogenolyzed for each amidation.</text>
</comment>
<dbReference type="SUPFAM" id="SSF52317">
    <property type="entry name" value="Class I glutamine amidotransferase-like"/>
    <property type="match status" value="1"/>
</dbReference>
<evidence type="ECO:0000259" key="6">
    <source>
        <dbReference type="Pfam" id="PF07685"/>
    </source>
</evidence>
<dbReference type="InterPro" id="IPR004459">
    <property type="entry name" value="CobQ_synth"/>
</dbReference>
<dbReference type="Gene3D" id="3.40.50.880">
    <property type="match status" value="1"/>
</dbReference>
<evidence type="ECO:0000256" key="4">
    <source>
        <dbReference type="HAMAP-Rule" id="MF_00028"/>
    </source>
</evidence>
<dbReference type="SUPFAM" id="SSF52540">
    <property type="entry name" value="P-loop containing nucleoside triphosphate hydrolases"/>
    <property type="match status" value="1"/>
</dbReference>
<dbReference type="PROSITE" id="PS51274">
    <property type="entry name" value="GATASE_COBBQ"/>
    <property type="match status" value="1"/>
</dbReference>
<dbReference type="NCBIfam" id="NF001989">
    <property type="entry name" value="PRK00784.1"/>
    <property type="match status" value="1"/>
</dbReference>
<feature type="domain" description="CobQ/CobB/MinD/ParA nucleotide binding" evidence="5">
    <location>
        <begin position="5"/>
        <end position="235"/>
    </location>
</feature>
<dbReference type="InterPro" id="IPR033949">
    <property type="entry name" value="CobQ_GATase1"/>
</dbReference>
<dbReference type="AlphaFoldDB" id="A0A938XXI2"/>
<dbReference type="GO" id="GO:0009236">
    <property type="term" value="P:cobalamin biosynthetic process"/>
    <property type="evidence" value="ECO:0007669"/>
    <property type="project" value="UniProtKB-UniRule"/>
</dbReference>
<dbReference type="Proteomes" id="UP000774000">
    <property type="component" value="Unassembled WGS sequence"/>
</dbReference>
<protein>
    <recommendedName>
        <fullName evidence="4">Cobyric acid synthase</fullName>
    </recommendedName>
</protein>
<feature type="domain" description="CobB/CobQ-like glutamine amidotransferase" evidence="6">
    <location>
        <begin position="251"/>
        <end position="446"/>
    </location>
</feature>
<feature type="active site" description="Nucleophile" evidence="4">
    <location>
        <position position="330"/>
    </location>
</feature>
<sequence>MAQTIMVQGTASHVGKSVITSALSRILVHDGYRVAPFKSQNMALNSYVTKGGGEIGRAQAVQAEAAKVEATVDMNPILLKPKEDTTAQVIIHGQVQQNMTAKEYFNEQQVALTAVQESLARLKQEFEVVVIEGAGSPAEVNLREYDLVNMKIAKLAQAPVILVADIDRGGVFASIVGTLELLTAEERERIEGIIINKFRGQKSRLEPGLDYIEEETGIPILGVIPYFDDFKIPEEDAIASSEQGSAEYELDIAVINLPHISNFTDFAALAQVPETRVRYVAPQEDLEEPDLIILPGTKNTIEDLECLYQTGVAQQIIELAQAEVPVVGICGGYQMLGRMIYDPYSVETEQGQIEGLGLLDIETTLAAEKITAQVQAEIKAEQIFAVKQDSISGYEIHMGHTRHGVEVEELFTITQRSDESVSVADGASNKAGTIWGTYLHGIFDNDSLRREFINQLRVSKGLAPLVEDEFVVEKEREQAYQKLADLVRDNLDMELLYQIISI</sequence>
<accession>A0A938XXI2</accession>
<dbReference type="CDD" id="cd05389">
    <property type="entry name" value="CobQ_N"/>
    <property type="match status" value="1"/>
</dbReference>
<dbReference type="Gene3D" id="3.40.50.300">
    <property type="entry name" value="P-loop containing nucleotide triphosphate hydrolases"/>
    <property type="match status" value="1"/>
</dbReference>
<proteinExistence type="inferred from homology"/>
<dbReference type="HAMAP" id="MF_00028">
    <property type="entry name" value="CobQ"/>
    <property type="match status" value="1"/>
</dbReference>
<evidence type="ECO:0000256" key="3">
    <source>
        <dbReference type="ARBA" id="ARBA00022962"/>
    </source>
</evidence>
<dbReference type="EMBL" id="JAFBDQ010000009">
    <property type="protein sequence ID" value="MBM7557115.1"/>
    <property type="molecule type" value="Genomic_DNA"/>
</dbReference>
<dbReference type="Pfam" id="PF01656">
    <property type="entry name" value="CbiA"/>
    <property type="match status" value="1"/>
</dbReference>